<proteinExistence type="predicted"/>
<sequence length="157" mass="18246">MELSVFTYIAKDFKNDEPLYFKEIIFVKCGKKVYIEITCGVDMYDVSDGLDMGIMDIVMPYSELMKHRYLKAYYDLSLKANKICGECDTIYIIEDSLTNAKEAKIGKCCQVFKLNKMKKIRVAPEPNITEFITNYNLKYGFEETDFDKNIATYHLAL</sequence>
<name>A0A6C0LGE2_9ZZZZ</name>
<accession>A0A6C0LGE2</accession>
<dbReference type="EMBL" id="MN740480">
    <property type="protein sequence ID" value="QHU29065.1"/>
    <property type="molecule type" value="Genomic_DNA"/>
</dbReference>
<organism evidence="1">
    <name type="scientific">viral metagenome</name>
    <dbReference type="NCBI Taxonomy" id="1070528"/>
    <lineage>
        <taxon>unclassified sequences</taxon>
        <taxon>metagenomes</taxon>
        <taxon>organismal metagenomes</taxon>
    </lineage>
</organism>
<dbReference type="AlphaFoldDB" id="A0A6C0LGE2"/>
<protein>
    <submittedName>
        <fullName evidence="1">Uncharacterized protein</fullName>
    </submittedName>
</protein>
<reference evidence="1" key="1">
    <citation type="journal article" date="2020" name="Nature">
        <title>Giant virus diversity and host interactions through global metagenomics.</title>
        <authorList>
            <person name="Schulz F."/>
            <person name="Roux S."/>
            <person name="Paez-Espino D."/>
            <person name="Jungbluth S."/>
            <person name="Walsh D.A."/>
            <person name="Denef V.J."/>
            <person name="McMahon K.D."/>
            <person name="Konstantinidis K.T."/>
            <person name="Eloe-Fadrosh E.A."/>
            <person name="Kyrpides N.C."/>
            <person name="Woyke T."/>
        </authorList>
    </citation>
    <scope>NUCLEOTIDE SEQUENCE</scope>
    <source>
        <strain evidence="1">GVMAG-M-3300027804-47</strain>
    </source>
</reference>
<evidence type="ECO:0000313" key="1">
    <source>
        <dbReference type="EMBL" id="QHU29065.1"/>
    </source>
</evidence>